<organism evidence="2 3">
    <name type="scientific">Austropuccinia psidii MF-1</name>
    <dbReference type="NCBI Taxonomy" id="1389203"/>
    <lineage>
        <taxon>Eukaryota</taxon>
        <taxon>Fungi</taxon>
        <taxon>Dikarya</taxon>
        <taxon>Basidiomycota</taxon>
        <taxon>Pucciniomycotina</taxon>
        <taxon>Pucciniomycetes</taxon>
        <taxon>Pucciniales</taxon>
        <taxon>Sphaerophragmiaceae</taxon>
        <taxon>Austropuccinia</taxon>
    </lineage>
</organism>
<evidence type="ECO:0000313" key="2">
    <source>
        <dbReference type="EMBL" id="MBW0532416.1"/>
    </source>
</evidence>
<reference evidence="2" key="1">
    <citation type="submission" date="2021-03" db="EMBL/GenBank/DDBJ databases">
        <title>Draft genome sequence of rust myrtle Austropuccinia psidii MF-1, a brazilian biotype.</title>
        <authorList>
            <person name="Quecine M.C."/>
            <person name="Pachon D.M.R."/>
            <person name="Bonatelli M.L."/>
            <person name="Correr F.H."/>
            <person name="Franceschini L.M."/>
            <person name="Leite T.F."/>
            <person name="Margarido G.R.A."/>
            <person name="Almeida C.A."/>
            <person name="Ferrarezi J.A."/>
            <person name="Labate C.A."/>
        </authorList>
    </citation>
    <scope>NUCLEOTIDE SEQUENCE</scope>
    <source>
        <strain evidence="2">MF-1</strain>
    </source>
</reference>
<sequence>MATETSPPQTPAKFESNSDVVNSSLSDSSDALTPTTVTLNCLQSLCFAGRIPSSVLLSSVGSLANDLKKTCLSDHGYKTALTCVIRLPPIIQNPIT</sequence>
<dbReference type="EMBL" id="AVOT02037713">
    <property type="protein sequence ID" value="MBW0532416.1"/>
    <property type="molecule type" value="Genomic_DNA"/>
</dbReference>
<accession>A0A9Q3F8L8</accession>
<evidence type="ECO:0000256" key="1">
    <source>
        <dbReference type="SAM" id="MobiDB-lite"/>
    </source>
</evidence>
<evidence type="ECO:0000313" key="3">
    <source>
        <dbReference type="Proteomes" id="UP000765509"/>
    </source>
</evidence>
<dbReference type="AlphaFoldDB" id="A0A9Q3F8L8"/>
<feature type="region of interest" description="Disordered" evidence="1">
    <location>
        <begin position="1"/>
        <end position="31"/>
    </location>
</feature>
<comment type="caution">
    <text evidence="2">The sequence shown here is derived from an EMBL/GenBank/DDBJ whole genome shotgun (WGS) entry which is preliminary data.</text>
</comment>
<keyword evidence="3" id="KW-1185">Reference proteome</keyword>
<dbReference type="Proteomes" id="UP000765509">
    <property type="component" value="Unassembled WGS sequence"/>
</dbReference>
<feature type="compositionally biased region" description="Low complexity" evidence="1">
    <location>
        <begin position="17"/>
        <end position="30"/>
    </location>
</feature>
<gene>
    <name evidence="2" type="ORF">O181_072131</name>
</gene>
<proteinExistence type="predicted"/>
<name>A0A9Q3F8L8_9BASI</name>
<protein>
    <submittedName>
        <fullName evidence="2">Uncharacterized protein</fullName>
    </submittedName>
</protein>